<organism evidence="2 3">
    <name type="scientific">Datura stramonium</name>
    <name type="common">Jimsonweed</name>
    <name type="synonym">Common thornapple</name>
    <dbReference type="NCBI Taxonomy" id="4076"/>
    <lineage>
        <taxon>Eukaryota</taxon>
        <taxon>Viridiplantae</taxon>
        <taxon>Streptophyta</taxon>
        <taxon>Embryophyta</taxon>
        <taxon>Tracheophyta</taxon>
        <taxon>Spermatophyta</taxon>
        <taxon>Magnoliopsida</taxon>
        <taxon>eudicotyledons</taxon>
        <taxon>Gunneridae</taxon>
        <taxon>Pentapetalae</taxon>
        <taxon>asterids</taxon>
        <taxon>lamiids</taxon>
        <taxon>Solanales</taxon>
        <taxon>Solanaceae</taxon>
        <taxon>Solanoideae</taxon>
        <taxon>Datureae</taxon>
        <taxon>Datura</taxon>
    </lineage>
</organism>
<evidence type="ECO:0000313" key="3">
    <source>
        <dbReference type="Proteomes" id="UP000823775"/>
    </source>
</evidence>
<sequence length="151" mass="17444">MPISNNNRSHWPSTASRRWALVKRRCLANEAVREKEYSELFFTFFFFLKVQTSIEDRSELAERSSQENEEYSSSRIERMLEVKEYGVSITQLEDILNLLTSQMKTQKAMKEEDVPPLPNNADDEDIEGGMEEEILKGTFGGILLNSEGLEE</sequence>
<proteinExistence type="predicted"/>
<dbReference type="EMBL" id="JACEIK010001429">
    <property type="protein sequence ID" value="MCD7469340.1"/>
    <property type="molecule type" value="Genomic_DNA"/>
</dbReference>
<feature type="region of interest" description="Disordered" evidence="1">
    <location>
        <begin position="107"/>
        <end position="126"/>
    </location>
</feature>
<keyword evidence="3" id="KW-1185">Reference proteome</keyword>
<evidence type="ECO:0000313" key="2">
    <source>
        <dbReference type="EMBL" id="MCD7469340.1"/>
    </source>
</evidence>
<name>A0ABS8TD04_DATST</name>
<dbReference type="Proteomes" id="UP000823775">
    <property type="component" value="Unassembled WGS sequence"/>
</dbReference>
<accession>A0ABS8TD04</accession>
<protein>
    <submittedName>
        <fullName evidence="2">Uncharacterized protein</fullName>
    </submittedName>
</protein>
<evidence type="ECO:0000256" key="1">
    <source>
        <dbReference type="SAM" id="MobiDB-lite"/>
    </source>
</evidence>
<comment type="caution">
    <text evidence="2">The sequence shown here is derived from an EMBL/GenBank/DDBJ whole genome shotgun (WGS) entry which is preliminary data.</text>
</comment>
<gene>
    <name evidence="2" type="ORF">HAX54_008282</name>
</gene>
<reference evidence="2 3" key="1">
    <citation type="journal article" date="2021" name="BMC Genomics">
        <title>Datura genome reveals duplications of psychoactive alkaloid biosynthetic genes and high mutation rate following tissue culture.</title>
        <authorList>
            <person name="Rajewski A."/>
            <person name="Carter-House D."/>
            <person name="Stajich J."/>
            <person name="Litt A."/>
        </authorList>
    </citation>
    <scope>NUCLEOTIDE SEQUENCE [LARGE SCALE GENOMIC DNA]</scope>
    <source>
        <strain evidence="2">AR-01</strain>
    </source>
</reference>
<feature type="non-terminal residue" evidence="2">
    <location>
        <position position="151"/>
    </location>
</feature>